<dbReference type="InterPro" id="IPR016187">
    <property type="entry name" value="CTDL_fold"/>
</dbReference>
<sequence length="338" mass="36990">MYDDKGYPSYMVRIPKFNLEDIDPDLGSGPHPAFIVNGQEKSEIWIGQYQAKVVDGRACSLPGVDPSVYMTYDQAVSYCKSKGAGWHLMTMHEWAAVMLWCLKNGFQPRGNTNWGRSHEATFETAARVDNGTPGSTIGTGRTIAGSGPVKWRHDDTFSGVADLVGNIWEWTHLFKIVDGRIYTPLSNDFDMDEASWPAQNAYFDSPVAGDGIGTSDLGEPILSDSVTNYAGPTGDSGYFDYNYDSVWNTLSIKTSWDPPLILKQLCVAPSKYDGTATSQLAIFSGAKGAFWVRNYGERIPLRGGNWGYAALAGLAALSLNDPRSSSCWDIGCRPAFVL</sequence>
<evidence type="ECO:0000313" key="3">
    <source>
        <dbReference type="Proteomes" id="UP000322876"/>
    </source>
</evidence>
<proteinExistence type="predicted"/>
<feature type="domain" description="Sulfatase-modifying factor enzyme-like" evidence="1">
    <location>
        <begin position="60"/>
        <end position="172"/>
    </location>
</feature>
<dbReference type="Gene3D" id="3.90.1580.10">
    <property type="entry name" value="paralog of FGE (formylglycine-generating enzyme)"/>
    <property type="match status" value="1"/>
</dbReference>
<evidence type="ECO:0000313" key="2">
    <source>
        <dbReference type="EMBL" id="KAA0257247.1"/>
    </source>
</evidence>
<dbReference type="EMBL" id="VFJB01000009">
    <property type="protein sequence ID" value="KAA0257247.1"/>
    <property type="molecule type" value="Genomic_DNA"/>
</dbReference>
<organism evidence="2 3">
    <name type="scientific">Deferribacter autotrophicus</name>
    <dbReference type="NCBI Taxonomy" id="500465"/>
    <lineage>
        <taxon>Bacteria</taxon>
        <taxon>Pseudomonadati</taxon>
        <taxon>Deferribacterota</taxon>
        <taxon>Deferribacteres</taxon>
        <taxon>Deferribacterales</taxon>
        <taxon>Deferribacteraceae</taxon>
        <taxon>Deferribacter</taxon>
    </lineage>
</organism>
<name>A0A5A8F5V9_9BACT</name>
<dbReference type="SUPFAM" id="SSF56436">
    <property type="entry name" value="C-type lectin-like"/>
    <property type="match status" value="1"/>
</dbReference>
<evidence type="ECO:0000259" key="1">
    <source>
        <dbReference type="Pfam" id="PF03781"/>
    </source>
</evidence>
<reference evidence="2 3" key="1">
    <citation type="submission" date="2019-06" db="EMBL/GenBank/DDBJ databases">
        <title>Genomic insights into carbon and energy metabolism of Deferribacter autotrophicus revealed new metabolic traits in the phylum Deferribacteres.</title>
        <authorList>
            <person name="Slobodkin A.I."/>
            <person name="Slobodkina G.B."/>
            <person name="Allioux M."/>
            <person name="Alain K."/>
            <person name="Jebbar M."/>
            <person name="Shadrin V."/>
            <person name="Kublanov I.V."/>
            <person name="Toshchakov S.V."/>
            <person name="Bonch-Osmolovskaya E.A."/>
        </authorList>
    </citation>
    <scope>NUCLEOTIDE SEQUENCE [LARGE SCALE GENOMIC DNA]</scope>
    <source>
        <strain evidence="2 3">SL50</strain>
    </source>
</reference>
<dbReference type="InterPro" id="IPR042095">
    <property type="entry name" value="SUMF_sf"/>
</dbReference>
<gene>
    <name evidence="2" type="ORF">FHQ18_11760</name>
</gene>
<comment type="caution">
    <text evidence="2">The sequence shown here is derived from an EMBL/GenBank/DDBJ whole genome shotgun (WGS) entry which is preliminary data.</text>
</comment>
<dbReference type="Pfam" id="PF03781">
    <property type="entry name" value="FGE-sulfatase"/>
    <property type="match status" value="1"/>
</dbReference>
<keyword evidence="3" id="KW-1185">Reference proteome</keyword>
<dbReference type="InterPro" id="IPR005532">
    <property type="entry name" value="SUMF_dom"/>
</dbReference>
<accession>A0A5A8F5V9</accession>
<dbReference type="OrthoDB" id="9768004at2"/>
<dbReference type="Proteomes" id="UP000322876">
    <property type="component" value="Unassembled WGS sequence"/>
</dbReference>
<protein>
    <submittedName>
        <fullName evidence="2">Formylglycine-generating enzyme family protein</fullName>
    </submittedName>
</protein>
<dbReference type="AlphaFoldDB" id="A0A5A8F5V9"/>